<evidence type="ECO:0000313" key="8">
    <source>
        <dbReference type="Proteomes" id="UP001595816"/>
    </source>
</evidence>
<evidence type="ECO:0000256" key="1">
    <source>
        <dbReference type="ARBA" id="ARBA00005384"/>
    </source>
</evidence>
<dbReference type="Gene3D" id="3.90.1150.10">
    <property type="entry name" value="Aspartate Aminotransferase, domain 1"/>
    <property type="match status" value="1"/>
</dbReference>
<evidence type="ECO:0000256" key="4">
    <source>
        <dbReference type="ARBA" id="ARBA00023125"/>
    </source>
</evidence>
<dbReference type="Gene3D" id="3.40.640.10">
    <property type="entry name" value="Type I PLP-dependent aspartate aminotransferase-like (Major domain)"/>
    <property type="match status" value="1"/>
</dbReference>
<comment type="similarity">
    <text evidence="1">In the C-terminal section; belongs to the class-I pyridoxal-phosphate-dependent aminotransferase family.</text>
</comment>
<dbReference type="SMART" id="SM00345">
    <property type="entry name" value="HTH_GNTR"/>
    <property type="match status" value="1"/>
</dbReference>
<keyword evidence="3" id="KW-0805">Transcription regulation</keyword>
<dbReference type="InterPro" id="IPR000524">
    <property type="entry name" value="Tscrpt_reg_HTH_GntR"/>
</dbReference>
<dbReference type="RefSeq" id="WP_253761634.1">
    <property type="nucleotide sequence ID" value="NZ_JAMZDZ010000001.1"/>
</dbReference>
<dbReference type="PANTHER" id="PTHR46577">
    <property type="entry name" value="HTH-TYPE TRANSCRIPTIONAL REGULATORY PROTEIN GABR"/>
    <property type="match status" value="1"/>
</dbReference>
<dbReference type="InterPro" id="IPR015421">
    <property type="entry name" value="PyrdxlP-dep_Trfase_major"/>
</dbReference>
<dbReference type="Pfam" id="PF00392">
    <property type="entry name" value="GntR"/>
    <property type="match status" value="1"/>
</dbReference>
<keyword evidence="5" id="KW-0804">Transcription</keyword>
<reference evidence="8" key="1">
    <citation type="journal article" date="2019" name="Int. J. Syst. Evol. Microbiol.">
        <title>The Global Catalogue of Microorganisms (GCM) 10K type strain sequencing project: providing services to taxonomists for standard genome sequencing and annotation.</title>
        <authorList>
            <consortium name="The Broad Institute Genomics Platform"/>
            <consortium name="The Broad Institute Genome Sequencing Center for Infectious Disease"/>
            <person name="Wu L."/>
            <person name="Ma J."/>
        </authorList>
    </citation>
    <scope>NUCLEOTIDE SEQUENCE [LARGE SCALE GENOMIC DNA]</scope>
    <source>
        <strain evidence="8">CGMCC 4.7289</strain>
    </source>
</reference>
<dbReference type="InterPro" id="IPR051446">
    <property type="entry name" value="HTH_trans_reg/aminotransferase"/>
</dbReference>
<dbReference type="InterPro" id="IPR015422">
    <property type="entry name" value="PyrdxlP-dep_Trfase_small"/>
</dbReference>
<dbReference type="PANTHER" id="PTHR46577:SF1">
    <property type="entry name" value="HTH-TYPE TRANSCRIPTIONAL REGULATORY PROTEIN GABR"/>
    <property type="match status" value="1"/>
</dbReference>
<evidence type="ECO:0000256" key="5">
    <source>
        <dbReference type="ARBA" id="ARBA00023163"/>
    </source>
</evidence>
<dbReference type="CDD" id="cd07377">
    <property type="entry name" value="WHTH_GntR"/>
    <property type="match status" value="1"/>
</dbReference>
<dbReference type="Gene3D" id="1.10.10.10">
    <property type="entry name" value="Winged helix-like DNA-binding domain superfamily/Winged helix DNA-binding domain"/>
    <property type="match status" value="1"/>
</dbReference>
<dbReference type="SUPFAM" id="SSF53383">
    <property type="entry name" value="PLP-dependent transferases"/>
    <property type="match status" value="1"/>
</dbReference>
<dbReference type="EMBL" id="JBHSAY010000015">
    <property type="protein sequence ID" value="MFC4134185.1"/>
    <property type="molecule type" value="Genomic_DNA"/>
</dbReference>
<evidence type="ECO:0000313" key="7">
    <source>
        <dbReference type="EMBL" id="MFC4134185.1"/>
    </source>
</evidence>
<gene>
    <name evidence="7" type="ORF">ACFOZ4_26545</name>
</gene>
<sequence>MSGLVRGGQLARLLGEWHALPARRRSPDYLALAGAVRGLLTDGRLALGVRLPAERELAEALGISRTTISAAYRELRDSGHLASRRGSGSWTTLPEGMRVGASGLWGPAPQAEAGIIDLSCAAPSAPPELVEAARAAVDDLPAYLGQVGYWPCGLDVLREVVADRYTARGLPTRPEQILITNGTQHALDLVIRLHVHPGAAVLTESPTYPGALAALAGARARIATYGLGHDGWDGELLLDTLRQTRPRLAYLVPEFQNPTGHLMPVKLREQLPAVAHSAGVDLVIDESFVDMHLFDDGATMPPPVAAFDRHSRVMTIGGLSKPYWGGMRIGWIRAAAPLVQRLAAVRVGVDMASPVLDQLVAVRLLAYGPEVVDARRPGLRARRDTLLKALAERLPEWRVSVPDGGLTLWAELDAPVSSALARAAESHGVRLAPGPRFGVDGTLERFLRLPFTLPEQDLVDAVDRIAAARFDLDRAPDRVIYAAEQALIA</sequence>
<dbReference type="Pfam" id="PF00155">
    <property type="entry name" value="Aminotran_1_2"/>
    <property type="match status" value="1"/>
</dbReference>
<evidence type="ECO:0000256" key="3">
    <source>
        <dbReference type="ARBA" id="ARBA00023015"/>
    </source>
</evidence>
<keyword evidence="4" id="KW-0238">DNA-binding</keyword>
<feature type="domain" description="HTH gntR-type" evidence="6">
    <location>
        <begin position="26"/>
        <end position="94"/>
    </location>
</feature>
<dbReference type="InterPro" id="IPR004839">
    <property type="entry name" value="Aminotransferase_I/II_large"/>
</dbReference>
<proteinExistence type="inferred from homology"/>
<protein>
    <submittedName>
        <fullName evidence="7">PLP-dependent aminotransferase family protein</fullName>
    </submittedName>
</protein>
<dbReference type="CDD" id="cd00609">
    <property type="entry name" value="AAT_like"/>
    <property type="match status" value="1"/>
</dbReference>
<dbReference type="PROSITE" id="PS50949">
    <property type="entry name" value="HTH_GNTR"/>
    <property type="match status" value="1"/>
</dbReference>
<dbReference type="InterPro" id="IPR036388">
    <property type="entry name" value="WH-like_DNA-bd_sf"/>
</dbReference>
<evidence type="ECO:0000259" key="6">
    <source>
        <dbReference type="PROSITE" id="PS50949"/>
    </source>
</evidence>
<keyword evidence="7" id="KW-0808">Transferase</keyword>
<dbReference type="Proteomes" id="UP001595816">
    <property type="component" value="Unassembled WGS sequence"/>
</dbReference>
<evidence type="ECO:0000256" key="2">
    <source>
        <dbReference type="ARBA" id="ARBA00022898"/>
    </source>
</evidence>
<dbReference type="InterPro" id="IPR015424">
    <property type="entry name" value="PyrdxlP-dep_Trfase"/>
</dbReference>
<dbReference type="InterPro" id="IPR036390">
    <property type="entry name" value="WH_DNA-bd_sf"/>
</dbReference>
<name>A0ABV8LTQ1_9ACTN</name>
<organism evidence="7 8">
    <name type="scientific">Hamadaea flava</name>
    <dbReference type="NCBI Taxonomy" id="1742688"/>
    <lineage>
        <taxon>Bacteria</taxon>
        <taxon>Bacillati</taxon>
        <taxon>Actinomycetota</taxon>
        <taxon>Actinomycetes</taxon>
        <taxon>Micromonosporales</taxon>
        <taxon>Micromonosporaceae</taxon>
        <taxon>Hamadaea</taxon>
    </lineage>
</organism>
<keyword evidence="8" id="KW-1185">Reference proteome</keyword>
<keyword evidence="2" id="KW-0663">Pyridoxal phosphate</keyword>
<dbReference type="PRINTS" id="PR00035">
    <property type="entry name" value="HTHGNTR"/>
</dbReference>
<dbReference type="SUPFAM" id="SSF46785">
    <property type="entry name" value="Winged helix' DNA-binding domain"/>
    <property type="match status" value="1"/>
</dbReference>
<dbReference type="GO" id="GO:0008483">
    <property type="term" value="F:transaminase activity"/>
    <property type="evidence" value="ECO:0007669"/>
    <property type="project" value="UniProtKB-KW"/>
</dbReference>
<accession>A0ABV8LTQ1</accession>
<keyword evidence="7" id="KW-0032">Aminotransferase</keyword>
<comment type="caution">
    <text evidence="7">The sequence shown here is derived from an EMBL/GenBank/DDBJ whole genome shotgun (WGS) entry which is preliminary data.</text>
</comment>